<organism evidence="10 11">
    <name type="scientific">Halteria grandinella</name>
    <dbReference type="NCBI Taxonomy" id="5974"/>
    <lineage>
        <taxon>Eukaryota</taxon>
        <taxon>Sar</taxon>
        <taxon>Alveolata</taxon>
        <taxon>Ciliophora</taxon>
        <taxon>Intramacronucleata</taxon>
        <taxon>Spirotrichea</taxon>
        <taxon>Stichotrichia</taxon>
        <taxon>Sporadotrichida</taxon>
        <taxon>Halteriidae</taxon>
        <taxon>Halteria</taxon>
    </lineage>
</organism>
<dbReference type="SUPFAM" id="SSF111352">
    <property type="entry name" value="Ammonium transporter"/>
    <property type="match status" value="2"/>
</dbReference>
<dbReference type="Gene3D" id="1.10.3430.10">
    <property type="entry name" value="Ammonium transporter AmtB like domains"/>
    <property type="match status" value="1"/>
</dbReference>
<dbReference type="InterPro" id="IPR029020">
    <property type="entry name" value="Ammonium/urea_transptr"/>
</dbReference>
<keyword evidence="3" id="KW-0813">Transport</keyword>
<evidence type="ECO:0000256" key="8">
    <source>
        <dbReference type="SAM" id="Phobius"/>
    </source>
</evidence>
<sequence length="627" mass="70842">MATTKDVLGIINEIPTISYVQVFPVDNNVYEFKDDLSPAVVSRAIEDYHQFQTAGFILLFQIGYFLFEYGSVRKKNAETVLIKTLVILIFSTFSTYTFGYAFAYGKNYFIGTTYYFSSFSMDENVSERNEIRWSLFMLTASMTAQLATSGMVERTMMLVPVCFSVLVTIIIYPFVVGWTLGDGFMSKLGLVDFSGCASIHLVAGFCSLFATIAVKPRLGRFEPLAIKKTVGKSEIYLSHIQKGFIQKRIDQIAKEMPFTRDRSLERQVQVVRKLLKRLDTDNFYAMNSELCNFIGTLIMWFTLCHLYSGYNLTVYRQRYQVELAYVNCMLAGAAGGLTAWIVKAMIDSKYMQKNRDKKSKLKLTTAYDFSTQFANPLTRYDLFIIGRGIIAGSVMVSAPAVNYKLWISLIVGSFGGLVQVGVSCILKKFKIDEPLQIFQTHGIPALLSLIMIVCFDSSTGIFFTDLTSIGTQENLLKIIEIFGANVLGCLIVILWCAVFTFPFLFAIKKCWLRSPKVSEIIGLDIDQLTLGEMDIENFVQFVVTEYYPENAGEYLKKKKRLLEQAKKGKKGAKKQLSLDELVKIKDLLQQEFNEVLGTETNLFNNNILPIATDQDHDIPTLGGDEVR</sequence>
<name>A0A8J8SWT1_HALGN</name>
<evidence type="ECO:0000256" key="2">
    <source>
        <dbReference type="ARBA" id="ARBA00005887"/>
    </source>
</evidence>
<evidence type="ECO:0000256" key="4">
    <source>
        <dbReference type="ARBA" id="ARBA00022692"/>
    </source>
</evidence>
<feature type="transmembrane region" description="Helical" evidence="8">
    <location>
        <begin position="406"/>
        <end position="426"/>
    </location>
</feature>
<feature type="transmembrane region" description="Helical" evidence="8">
    <location>
        <begin position="157"/>
        <end position="178"/>
    </location>
</feature>
<feature type="domain" description="Ammonium transporter AmtB-like" evidence="9">
    <location>
        <begin position="379"/>
        <end position="528"/>
    </location>
</feature>
<evidence type="ECO:0000256" key="1">
    <source>
        <dbReference type="ARBA" id="ARBA00004141"/>
    </source>
</evidence>
<feature type="transmembrane region" description="Helical" evidence="8">
    <location>
        <begin position="484"/>
        <end position="507"/>
    </location>
</feature>
<feature type="transmembrane region" description="Helical" evidence="8">
    <location>
        <begin position="48"/>
        <end position="67"/>
    </location>
</feature>
<dbReference type="PROSITE" id="PS01219">
    <property type="entry name" value="AMMONIUM_TRANSP"/>
    <property type="match status" value="1"/>
</dbReference>
<evidence type="ECO:0000256" key="3">
    <source>
        <dbReference type="ARBA" id="ARBA00022448"/>
    </source>
</evidence>
<keyword evidence="7" id="KW-0924">Ammonia transport</keyword>
<keyword evidence="4 8" id="KW-0812">Transmembrane</keyword>
<dbReference type="InterPro" id="IPR018047">
    <property type="entry name" value="Ammonium_transpt_CS"/>
</dbReference>
<evidence type="ECO:0000313" key="11">
    <source>
        <dbReference type="Proteomes" id="UP000785679"/>
    </source>
</evidence>
<gene>
    <name evidence="10" type="ORF">FGO68_gene8471</name>
</gene>
<dbReference type="Pfam" id="PF00909">
    <property type="entry name" value="Ammonium_transp"/>
    <property type="match status" value="2"/>
</dbReference>
<evidence type="ECO:0000313" key="10">
    <source>
        <dbReference type="EMBL" id="TNV73684.1"/>
    </source>
</evidence>
<evidence type="ECO:0000259" key="9">
    <source>
        <dbReference type="Pfam" id="PF00909"/>
    </source>
</evidence>
<dbReference type="GO" id="GO:0097272">
    <property type="term" value="P:ammonium homeostasis"/>
    <property type="evidence" value="ECO:0007669"/>
    <property type="project" value="TreeGrafter"/>
</dbReference>
<comment type="similarity">
    <text evidence="2">Belongs to the ammonia transporter channel (TC 1.A.11.2) family.</text>
</comment>
<comment type="caution">
    <text evidence="10">The sequence shown here is derived from an EMBL/GenBank/DDBJ whole genome shotgun (WGS) entry which is preliminary data.</text>
</comment>
<feature type="transmembrane region" description="Helical" evidence="8">
    <location>
        <begin position="190"/>
        <end position="214"/>
    </location>
</feature>
<dbReference type="AlphaFoldDB" id="A0A8J8SWT1"/>
<feature type="domain" description="Ammonium transporter AmtB-like" evidence="9">
    <location>
        <begin position="54"/>
        <end position="222"/>
    </location>
</feature>
<keyword evidence="5 8" id="KW-1133">Transmembrane helix</keyword>
<protein>
    <recommendedName>
        <fullName evidence="9">Ammonium transporter AmtB-like domain-containing protein</fullName>
    </recommendedName>
</protein>
<feature type="transmembrane region" description="Helical" evidence="8">
    <location>
        <begin position="382"/>
        <end position="400"/>
    </location>
</feature>
<dbReference type="PANTHER" id="PTHR11730:SF58">
    <property type="entry name" value="AMMONIUM TRANSPORTER"/>
    <property type="match status" value="1"/>
</dbReference>
<evidence type="ECO:0000256" key="6">
    <source>
        <dbReference type="ARBA" id="ARBA00023136"/>
    </source>
</evidence>
<dbReference type="GO" id="GO:0005886">
    <property type="term" value="C:plasma membrane"/>
    <property type="evidence" value="ECO:0007669"/>
    <property type="project" value="TreeGrafter"/>
</dbReference>
<feature type="transmembrane region" description="Helical" evidence="8">
    <location>
        <begin position="323"/>
        <end position="346"/>
    </location>
</feature>
<dbReference type="PANTHER" id="PTHR11730">
    <property type="entry name" value="AMMONIUM TRANSPORTER"/>
    <property type="match status" value="1"/>
</dbReference>
<dbReference type="EMBL" id="RRYP01018324">
    <property type="protein sequence ID" value="TNV73684.1"/>
    <property type="molecule type" value="Genomic_DNA"/>
</dbReference>
<reference evidence="10" key="1">
    <citation type="submission" date="2019-06" db="EMBL/GenBank/DDBJ databases">
        <authorList>
            <person name="Zheng W."/>
        </authorList>
    </citation>
    <scope>NUCLEOTIDE SEQUENCE</scope>
    <source>
        <strain evidence="10">QDHG01</strain>
    </source>
</reference>
<dbReference type="GO" id="GO:0008519">
    <property type="term" value="F:ammonium channel activity"/>
    <property type="evidence" value="ECO:0007669"/>
    <property type="project" value="InterPro"/>
</dbReference>
<dbReference type="OrthoDB" id="534912at2759"/>
<accession>A0A8J8SWT1</accession>
<comment type="subcellular location">
    <subcellularLocation>
        <location evidence="1">Membrane</location>
        <topology evidence="1">Multi-pass membrane protein</topology>
    </subcellularLocation>
</comment>
<feature type="transmembrane region" description="Helical" evidence="8">
    <location>
        <begin position="446"/>
        <end position="464"/>
    </location>
</feature>
<proteinExistence type="inferred from homology"/>
<keyword evidence="6 8" id="KW-0472">Membrane</keyword>
<keyword evidence="11" id="KW-1185">Reference proteome</keyword>
<feature type="transmembrane region" description="Helical" evidence="8">
    <location>
        <begin position="79"/>
        <end position="103"/>
    </location>
</feature>
<evidence type="ECO:0000256" key="7">
    <source>
        <dbReference type="ARBA" id="ARBA00023177"/>
    </source>
</evidence>
<evidence type="ECO:0000256" key="5">
    <source>
        <dbReference type="ARBA" id="ARBA00022989"/>
    </source>
</evidence>
<dbReference type="InterPro" id="IPR024041">
    <property type="entry name" value="NH4_transpt_AmtB-like_dom"/>
</dbReference>
<dbReference type="Proteomes" id="UP000785679">
    <property type="component" value="Unassembled WGS sequence"/>
</dbReference>